<proteinExistence type="inferred from homology"/>
<dbReference type="InterPro" id="IPR011249">
    <property type="entry name" value="Metalloenz_LuxS/M16"/>
</dbReference>
<dbReference type="InterPro" id="IPR007863">
    <property type="entry name" value="Peptidase_M16_C"/>
</dbReference>
<dbReference type="InterPro" id="IPR001431">
    <property type="entry name" value="Pept_M16_Zn_BS"/>
</dbReference>
<dbReference type="PANTHER" id="PTHR11851:SF49">
    <property type="entry name" value="MITOCHONDRIAL-PROCESSING PEPTIDASE SUBUNIT ALPHA"/>
    <property type="match status" value="1"/>
</dbReference>
<comment type="cofactor">
    <cofactor evidence="1">
        <name>Zn(2+)</name>
        <dbReference type="ChEBI" id="CHEBI:29105"/>
    </cofactor>
</comment>
<evidence type="ECO:0000313" key="9">
    <source>
        <dbReference type="Proteomes" id="UP001291687"/>
    </source>
</evidence>
<dbReference type="InterPro" id="IPR011765">
    <property type="entry name" value="Pept_M16_N"/>
</dbReference>
<dbReference type="EMBL" id="JARJFB010000001">
    <property type="protein sequence ID" value="MEA0970081.1"/>
    <property type="molecule type" value="Genomic_DNA"/>
</dbReference>
<comment type="similarity">
    <text evidence="2 5">Belongs to the peptidase M16 family.</text>
</comment>
<gene>
    <name evidence="8" type="ORF">Megvenef_00028</name>
</gene>
<evidence type="ECO:0000259" key="7">
    <source>
        <dbReference type="Pfam" id="PF05193"/>
    </source>
</evidence>
<organism evidence="8 9">
    <name type="scientific">Candidatus Megaera venefica</name>
    <dbReference type="NCBI Taxonomy" id="2055910"/>
    <lineage>
        <taxon>Bacteria</taxon>
        <taxon>Pseudomonadati</taxon>
        <taxon>Pseudomonadota</taxon>
        <taxon>Alphaproteobacteria</taxon>
        <taxon>Rickettsiales</taxon>
        <taxon>Rickettsiaceae</taxon>
        <taxon>Candidatus Megaera</taxon>
    </lineage>
</organism>
<dbReference type="Gene3D" id="3.30.830.10">
    <property type="entry name" value="Metalloenzyme, LuxS/M16 peptidase-like"/>
    <property type="match status" value="2"/>
</dbReference>
<feature type="domain" description="Peptidase M16 N-terminal" evidence="6">
    <location>
        <begin position="14"/>
        <end position="160"/>
    </location>
</feature>
<evidence type="ECO:0000256" key="2">
    <source>
        <dbReference type="ARBA" id="ARBA00007261"/>
    </source>
</evidence>
<feature type="domain" description="Peptidase M16 C-terminal" evidence="7">
    <location>
        <begin position="169"/>
        <end position="338"/>
    </location>
</feature>
<dbReference type="InterPro" id="IPR050361">
    <property type="entry name" value="MPP/UQCRC_Complex"/>
</dbReference>
<evidence type="ECO:0000256" key="1">
    <source>
        <dbReference type="ARBA" id="ARBA00001947"/>
    </source>
</evidence>
<evidence type="ECO:0000313" key="8">
    <source>
        <dbReference type="EMBL" id="MEA0970081.1"/>
    </source>
</evidence>
<keyword evidence="3" id="KW-0645">Protease</keyword>
<name>A0ABU5NA87_9RICK</name>
<evidence type="ECO:0000256" key="5">
    <source>
        <dbReference type="RuleBase" id="RU004447"/>
    </source>
</evidence>
<dbReference type="Proteomes" id="UP001291687">
    <property type="component" value="Unassembled WGS sequence"/>
</dbReference>
<dbReference type="SUPFAM" id="SSF63411">
    <property type="entry name" value="LuxS/MPP-like metallohydrolase"/>
    <property type="match status" value="2"/>
</dbReference>
<dbReference type="PROSITE" id="PS00143">
    <property type="entry name" value="INSULINASE"/>
    <property type="match status" value="1"/>
</dbReference>
<keyword evidence="4" id="KW-0482">Metalloprotease</keyword>
<evidence type="ECO:0000259" key="6">
    <source>
        <dbReference type="Pfam" id="PF00675"/>
    </source>
</evidence>
<dbReference type="PANTHER" id="PTHR11851">
    <property type="entry name" value="METALLOPROTEASE"/>
    <property type="match status" value="1"/>
</dbReference>
<reference evidence="8 9" key="1">
    <citation type="submission" date="2023-03" db="EMBL/GenBank/DDBJ databases">
        <title>Host association and intracellularity evolved multiple times independently in the Rickettsiales.</title>
        <authorList>
            <person name="Castelli M."/>
            <person name="Nardi T."/>
            <person name="Gammuto L."/>
            <person name="Bellinzona G."/>
            <person name="Sabaneyeva E."/>
            <person name="Potekhin A."/>
            <person name="Serra V."/>
            <person name="Petroni G."/>
            <person name="Sassera D."/>
        </authorList>
    </citation>
    <scope>NUCLEOTIDE SEQUENCE [LARGE SCALE GENOMIC DNA]</scope>
    <source>
        <strain evidence="8 9">Sr 2-6</strain>
    </source>
</reference>
<sequence length="420" mass="46998">MSFLQSKTSNGINVVTYSMEHVNSVTINVLVKVGSRYESEQESGISHFLEHMAFKGTSNRTATEIAIEFDTIGGHFNAYTSRENTVYYTKVLSQHTKQAMTILADILQNSVFSSDEITKEFNVISQEIAEVKDNPDDLVYEKFYKLAYPNQPLGRSILGTVENIAKFDKPAFTSYMSKHYTANNIVISIAGKINHDAAVHLVEQLFSSFSESEKRSCMTAQYKGGIEIIEKDLEQTTIALGFEGVSYSNIETFYHAQILSIIFGGGLSSRLFQKIREELGLAYSIGSWLNSYSDSGIFSIHAATDHSNVESVLDNINNEIDKIRISISEEELIRAKSQIESNIYMAEERPEYKSEEIGKNFSIFGKYFTVKEVMKIINSTQNNDLVKSAEKIFSSQPTLSIIGSPSSDLSTNFIARSLSK</sequence>
<evidence type="ECO:0000256" key="4">
    <source>
        <dbReference type="ARBA" id="ARBA00023049"/>
    </source>
</evidence>
<comment type="caution">
    <text evidence="8">The sequence shown here is derived from an EMBL/GenBank/DDBJ whole genome shotgun (WGS) entry which is preliminary data.</text>
</comment>
<dbReference type="Pfam" id="PF05193">
    <property type="entry name" value="Peptidase_M16_C"/>
    <property type="match status" value="1"/>
</dbReference>
<keyword evidence="9" id="KW-1185">Reference proteome</keyword>
<accession>A0ABU5NA87</accession>
<evidence type="ECO:0000256" key="3">
    <source>
        <dbReference type="ARBA" id="ARBA00022670"/>
    </source>
</evidence>
<keyword evidence="4" id="KW-0378">Hydrolase</keyword>
<dbReference type="Pfam" id="PF00675">
    <property type="entry name" value="Peptidase_M16"/>
    <property type="match status" value="1"/>
</dbReference>
<dbReference type="RefSeq" id="WP_322775987.1">
    <property type="nucleotide sequence ID" value="NZ_JARJFB010000001.1"/>
</dbReference>
<protein>
    <submittedName>
        <fullName evidence="8">M16 family peptidase</fullName>
    </submittedName>
</protein>